<dbReference type="Pfam" id="PF01757">
    <property type="entry name" value="Acyl_transf_3"/>
    <property type="match status" value="1"/>
</dbReference>
<keyword evidence="3" id="KW-0012">Acyltransferase</keyword>
<dbReference type="KEGG" id="kbs:EPA93_35920"/>
<evidence type="ECO:0000256" key="1">
    <source>
        <dbReference type="SAM" id="Phobius"/>
    </source>
</evidence>
<evidence type="ECO:0000313" key="3">
    <source>
        <dbReference type="EMBL" id="QBD81073.1"/>
    </source>
</evidence>
<feature type="transmembrane region" description="Helical" evidence="1">
    <location>
        <begin position="361"/>
        <end position="381"/>
    </location>
</feature>
<keyword evidence="3" id="KW-0808">Transferase</keyword>
<gene>
    <name evidence="3" type="ORF">EPA93_35920</name>
</gene>
<feature type="transmembrane region" description="Helical" evidence="1">
    <location>
        <begin position="335"/>
        <end position="355"/>
    </location>
</feature>
<organism evidence="3 4">
    <name type="scientific">Ktedonosporobacter rubrisoli</name>
    <dbReference type="NCBI Taxonomy" id="2509675"/>
    <lineage>
        <taxon>Bacteria</taxon>
        <taxon>Bacillati</taxon>
        <taxon>Chloroflexota</taxon>
        <taxon>Ktedonobacteria</taxon>
        <taxon>Ktedonobacterales</taxon>
        <taxon>Ktedonosporobacteraceae</taxon>
        <taxon>Ktedonosporobacter</taxon>
    </lineage>
</organism>
<feature type="transmembrane region" description="Helical" evidence="1">
    <location>
        <begin position="196"/>
        <end position="221"/>
    </location>
</feature>
<dbReference type="AlphaFoldDB" id="A0A4P6JZX3"/>
<sequence>MSQGWRTSVSRDSSIQVTTHLVAGARPRLFFIDHIRVALTILVILHHLAITYGGYGVWYYQEANREGLTRLLAIFFVLINQSFFMGCFFLISAYFTPASYDRKGAGNFLKDRLLRLGVPLLIYIFVISPFANYVGQELPGPYWQFLSHYGLAACGSGPLWFVEALLLFECLYVLYRKLSEKWVRQSDKISSKPPTFSILVLFSLALAVITFLVMIWFPFGWTFNLLNFIPSNFPQYICLYCLGLLAARRNWFVNVPGRLGKLGLWSALGATLVLFPLAIFIDVPAYAGGIHWQAFVYALWESIMGLGVSMGLIVFFRQRLNRQGRWGKFLSTHAYAVYIIHAPVIVCLGFALHSLSLYPALKFALAACVGVLLCFGCAYLLRKLPGASKII</sequence>
<evidence type="ECO:0000313" key="4">
    <source>
        <dbReference type="Proteomes" id="UP000290365"/>
    </source>
</evidence>
<name>A0A4P6JZX3_KTERU</name>
<proteinExistence type="predicted"/>
<dbReference type="GO" id="GO:0016747">
    <property type="term" value="F:acyltransferase activity, transferring groups other than amino-acyl groups"/>
    <property type="evidence" value="ECO:0007669"/>
    <property type="project" value="InterPro"/>
</dbReference>
<keyword evidence="1" id="KW-0472">Membrane</keyword>
<feature type="transmembrane region" description="Helical" evidence="1">
    <location>
        <begin position="146"/>
        <end position="175"/>
    </location>
</feature>
<feature type="transmembrane region" description="Helical" evidence="1">
    <location>
        <begin position="233"/>
        <end position="251"/>
    </location>
</feature>
<dbReference type="InterPro" id="IPR050623">
    <property type="entry name" value="Glucan_succinyl_AcylTrfase"/>
</dbReference>
<dbReference type="Proteomes" id="UP000290365">
    <property type="component" value="Chromosome"/>
</dbReference>
<reference evidence="3 4" key="1">
    <citation type="submission" date="2019-01" db="EMBL/GenBank/DDBJ databases">
        <title>Ktedonosporobacter rubrisoli SCAWS-G2.</title>
        <authorList>
            <person name="Huang Y."/>
            <person name="Yan B."/>
        </authorList>
    </citation>
    <scope>NUCLEOTIDE SEQUENCE [LARGE SCALE GENOMIC DNA]</scope>
    <source>
        <strain evidence="3 4">SCAWS-G2</strain>
    </source>
</reference>
<evidence type="ECO:0000259" key="2">
    <source>
        <dbReference type="Pfam" id="PF01757"/>
    </source>
</evidence>
<feature type="transmembrane region" description="Helical" evidence="1">
    <location>
        <begin position="263"/>
        <end position="288"/>
    </location>
</feature>
<dbReference type="RefSeq" id="WP_129892135.1">
    <property type="nucleotide sequence ID" value="NZ_CP035758.1"/>
</dbReference>
<dbReference type="EMBL" id="CP035758">
    <property type="protein sequence ID" value="QBD81073.1"/>
    <property type="molecule type" value="Genomic_DNA"/>
</dbReference>
<protein>
    <submittedName>
        <fullName evidence="3">Acyltransferase</fullName>
    </submittedName>
</protein>
<keyword evidence="4" id="KW-1185">Reference proteome</keyword>
<feature type="transmembrane region" description="Helical" evidence="1">
    <location>
        <begin position="116"/>
        <end position="134"/>
    </location>
</feature>
<feature type="domain" description="Acyltransferase 3" evidence="2">
    <location>
        <begin position="31"/>
        <end position="377"/>
    </location>
</feature>
<feature type="transmembrane region" description="Helical" evidence="1">
    <location>
        <begin position="294"/>
        <end position="315"/>
    </location>
</feature>
<keyword evidence="1" id="KW-0812">Transmembrane</keyword>
<feature type="transmembrane region" description="Helical" evidence="1">
    <location>
        <begin position="72"/>
        <end position="95"/>
    </location>
</feature>
<keyword evidence="1" id="KW-1133">Transmembrane helix</keyword>
<feature type="transmembrane region" description="Helical" evidence="1">
    <location>
        <begin position="37"/>
        <end position="60"/>
    </location>
</feature>
<dbReference type="PANTHER" id="PTHR36927:SF4">
    <property type="entry name" value="BLR5718 PROTEIN"/>
    <property type="match status" value="1"/>
</dbReference>
<dbReference type="OrthoDB" id="153091at2"/>
<dbReference type="PANTHER" id="PTHR36927">
    <property type="entry name" value="BLR4337 PROTEIN"/>
    <property type="match status" value="1"/>
</dbReference>
<accession>A0A4P6JZX3</accession>
<dbReference type="InterPro" id="IPR002656">
    <property type="entry name" value="Acyl_transf_3_dom"/>
</dbReference>